<dbReference type="OrthoDB" id="2993351at2759"/>
<dbReference type="InterPro" id="IPR011057">
    <property type="entry name" value="Mss4-like_sf"/>
</dbReference>
<name>A0A319E8F6_ASPSB</name>
<dbReference type="VEuPathDB" id="FungiDB:BO78DRAFT_430031"/>
<dbReference type="GO" id="GO:0046872">
    <property type="term" value="F:metal ion binding"/>
    <property type="evidence" value="ECO:0007669"/>
    <property type="project" value="UniProtKB-KW"/>
</dbReference>
<keyword evidence="6" id="KW-1185">Reference proteome</keyword>
<dbReference type="Gene3D" id="2.170.150.70">
    <property type="match status" value="1"/>
</dbReference>
<evidence type="ECO:0000256" key="3">
    <source>
        <dbReference type="ARBA" id="ARBA00022833"/>
    </source>
</evidence>
<gene>
    <name evidence="5" type="ORF">BO78DRAFT_430031</name>
</gene>
<proteinExistence type="inferred from homology"/>
<dbReference type="PANTHER" id="PTHR28620">
    <property type="entry name" value="CENTROMERE PROTEIN V"/>
    <property type="match status" value="1"/>
</dbReference>
<dbReference type="PROSITE" id="PS51891">
    <property type="entry name" value="CENP_V_GFA"/>
    <property type="match status" value="1"/>
</dbReference>
<accession>A0A319E8F6</accession>
<dbReference type="STRING" id="1448318.A0A319E8F6"/>
<dbReference type="InterPro" id="IPR006913">
    <property type="entry name" value="CENP-V/GFA"/>
</dbReference>
<dbReference type="SUPFAM" id="SSF51316">
    <property type="entry name" value="Mss4-like"/>
    <property type="match status" value="1"/>
</dbReference>
<evidence type="ECO:0000259" key="4">
    <source>
        <dbReference type="PROSITE" id="PS51891"/>
    </source>
</evidence>
<comment type="similarity">
    <text evidence="1">Belongs to the Gfa family.</text>
</comment>
<keyword evidence="3" id="KW-0862">Zinc</keyword>
<sequence>MSTSYKATCHCRLTTLTFTLPHALTSPTQKIIRCNCSICTRNGYLLVYPLRTDVIFGPDNEKHLSSYRFGNMAKPHRFCARCGTAMFIDFGESERVVERGVVGVNIRAVDGIEDLWDQLTYKDVDGKHKLGPAYQV</sequence>
<dbReference type="AlphaFoldDB" id="A0A319E8F6"/>
<dbReference type="EMBL" id="KZ826352">
    <property type="protein sequence ID" value="PYI06121.1"/>
    <property type="molecule type" value="Genomic_DNA"/>
</dbReference>
<dbReference type="GO" id="GO:0016846">
    <property type="term" value="F:carbon-sulfur lyase activity"/>
    <property type="evidence" value="ECO:0007669"/>
    <property type="project" value="InterPro"/>
</dbReference>
<evidence type="ECO:0000313" key="6">
    <source>
        <dbReference type="Proteomes" id="UP000248423"/>
    </source>
</evidence>
<keyword evidence="2" id="KW-0479">Metal-binding</keyword>
<evidence type="ECO:0000256" key="1">
    <source>
        <dbReference type="ARBA" id="ARBA00005495"/>
    </source>
</evidence>
<protein>
    <submittedName>
        <fullName evidence="5">Glutathione-dependent formaldehyde-activating, GFA</fullName>
    </submittedName>
</protein>
<dbReference type="InterPro" id="IPR052355">
    <property type="entry name" value="CENP-V-like"/>
</dbReference>
<dbReference type="PANTHER" id="PTHR28620:SF1">
    <property type="entry name" value="CENP-V_GFA DOMAIN-CONTAINING PROTEIN"/>
    <property type="match status" value="1"/>
</dbReference>
<dbReference type="Proteomes" id="UP000248423">
    <property type="component" value="Unassembled WGS sequence"/>
</dbReference>
<evidence type="ECO:0000256" key="2">
    <source>
        <dbReference type="ARBA" id="ARBA00022723"/>
    </source>
</evidence>
<feature type="domain" description="CENP-V/GFA" evidence="4">
    <location>
        <begin position="5"/>
        <end position="117"/>
    </location>
</feature>
<organism evidence="5 6">
    <name type="scientific">Aspergillus sclerotiicarbonarius (strain CBS 121057 / IBT 28362)</name>
    <dbReference type="NCBI Taxonomy" id="1448318"/>
    <lineage>
        <taxon>Eukaryota</taxon>
        <taxon>Fungi</taxon>
        <taxon>Dikarya</taxon>
        <taxon>Ascomycota</taxon>
        <taxon>Pezizomycotina</taxon>
        <taxon>Eurotiomycetes</taxon>
        <taxon>Eurotiomycetidae</taxon>
        <taxon>Eurotiales</taxon>
        <taxon>Aspergillaceae</taxon>
        <taxon>Aspergillus</taxon>
        <taxon>Aspergillus subgen. Circumdati</taxon>
    </lineage>
</organism>
<evidence type="ECO:0000313" key="5">
    <source>
        <dbReference type="EMBL" id="PYI06121.1"/>
    </source>
</evidence>
<reference evidence="5 6" key="1">
    <citation type="submission" date="2018-02" db="EMBL/GenBank/DDBJ databases">
        <title>The genomes of Aspergillus section Nigri reveals drivers in fungal speciation.</title>
        <authorList>
            <consortium name="DOE Joint Genome Institute"/>
            <person name="Vesth T.C."/>
            <person name="Nybo J."/>
            <person name="Theobald S."/>
            <person name="Brandl J."/>
            <person name="Frisvad J.C."/>
            <person name="Nielsen K.F."/>
            <person name="Lyhne E.K."/>
            <person name="Kogle M.E."/>
            <person name="Kuo A."/>
            <person name="Riley R."/>
            <person name="Clum A."/>
            <person name="Nolan M."/>
            <person name="Lipzen A."/>
            <person name="Salamov A."/>
            <person name="Henrissat B."/>
            <person name="Wiebenga A."/>
            <person name="De vries R.P."/>
            <person name="Grigoriev I.V."/>
            <person name="Mortensen U.H."/>
            <person name="Andersen M.R."/>
            <person name="Baker S.E."/>
        </authorList>
    </citation>
    <scope>NUCLEOTIDE SEQUENCE [LARGE SCALE GENOMIC DNA]</scope>
    <source>
        <strain evidence="5 6">CBS 121057</strain>
    </source>
</reference>